<dbReference type="Gene3D" id="3.60.21.10">
    <property type="match status" value="1"/>
</dbReference>
<dbReference type="InterPro" id="IPR004843">
    <property type="entry name" value="Calcineurin-like_PHP"/>
</dbReference>
<comment type="catalytic activity">
    <reaction evidence="5">
        <text>a phosphate monoester + H2O = an alcohol + phosphate</text>
        <dbReference type="Rhea" id="RHEA:15017"/>
        <dbReference type="ChEBI" id="CHEBI:15377"/>
        <dbReference type="ChEBI" id="CHEBI:30879"/>
        <dbReference type="ChEBI" id="CHEBI:43474"/>
        <dbReference type="ChEBI" id="CHEBI:67140"/>
        <dbReference type="EC" id="3.1.3.2"/>
    </reaction>
</comment>
<dbReference type="InterPro" id="IPR025733">
    <property type="entry name" value="PAPs_C"/>
</dbReference>
<dbReference type="GO" id="GO:0003993">
    <property type="term" value="F:acid phosphatase activity"/>
    <property type="evidence" value="ECO:0007669"/>
    <property type="project" value="UniProtKB-EC"/>
</dbReference>
<dbReference type="InterPro" id="IPR039331">
    <property type="entry name" value="PAPs-like"/>
</dbReference>
<reference evidence="9" key="1">
    <citation type="submission" date="2015-02" db="EMBL/GenBank/DDBJ databases">
        <title>A transcriptome of Wollemia nobilis - a relic of Gondwana.</title>
        <authorList>
            <person name="Chia J.Y."/>
            <person name="Leong Y.S."/>
            <person name="Abdul Karim S."/>
            <person name="Wan Azmi N."/>
            <person name="Hercus R."/>
            <person name="Croft L."/>
        </authorList>
    </citation>
    <scope>NUCLEOTIDE SEQUENCE</scope>
    <source>
        <strain evidence="9">MaeBrown</strain>
        <tissue evidence="9">Leaf</tissue>
    </source>
</reference>
<accession>A0A0C9QL22</accession>
<dbReference type="Gene3D" id="2.60.40.380">
    <property type="entry name" value="Purple acid phosphatase-like, N-terminal"/>
    <property type="match status" value="1"/>
</dbReference>
<name>A0A0C9QL22_9CONI</name>
<dbReference type="InterPro" id="IPR008963">
    <property type="entry name" value="Purple_acid_Pase-like_N"/>
</dbReference>
<evidence type="ECO:0000256" key="5">
    <source>
        <dbReference type="RuleBase" id="RU361203"/>
    </source>
</evidence>
<feature type="signal peptide" evidence="5">
    <location>
        <begin position="1"/>
        <end position="35"/>
    </location>
</feature>
<evidence type="ECO:0000256" key="4">
    <source>
        <dbReference type="ARBA" id="ARBA00023180"/>
    </source>
</evidence>
<dbReference type="GO" id="GO:0046872">
    <property type="term" value="F:metal ion binding"/>
    <property type="evidence" value="ECO:0007669"/>
    <property type="project" value="InterPro"/>
</dbReference>
<dbReference type="PANTHER" id="PTHR22953">
    <property type="entry name" value="ACID PHOSPHATASE RELATED"/>
    <property type="match status" value="1"/>
</dbReference>
<dbReference type="InterPro" id="IPR029052">
    <property type="entry name" value="Metallo-depent_PP-like"/>
</dbReference>
<evidence type="ECO:0000259" key="8">
    <source>
        <dbReference type="Pfam" id="PF16656"/>
    </source>
</evidence>
<dbReference type="SUPFAM" id="SSF49363">
    <property type="entry name" value="Purple acid phosphatase, N-terminal domain"/>
    <property type="match status" value="1"/>
</dbReference>
<dbReference type="EMBL" id="GCHU01028767">
    <property type="protein sequence ID" value="JAG85310.1"/>
    <property type="molecule type" value="Transcribed_RNA"/>
</dbReference>
<feature type="domain" description="Calcineurin-like phosphoesterase" evidence="6">
    <location>
        <begin position="154"/>
        <end position="344"/>
    </location>
</feature>
<evidence type="ECO:0000256" key="3">
    <source>
        <dbReference type="ARBA" id="ARBA00022801"/>
    </source>
</evidence>
<evidence type="ECO:0000256" key="1">
    <source>
        <dbReference type="ARBA" id="ARBA00008723"/>
    </source>
</evidence>
<feature type="domain" description="Purple acid phosphatase N-terminal" evidence="8">
    <location>
        <begin position="57"/>
        <end position="146"/>
    </location>
</feature>
<dbReference type="EC" id="3.1.3.2" evidence="5"/>
<evidence type="ECO:0000259" key="7">
    <source>
        <dbReference type="Pfam" id="PF14008"/>
    </source>
</evidence>
<dbReference type="Pfam" id="PF16656">
    <property type="entry name" value="Pur_ac_phosph_N"/>
    <property type="match status" value="1"/>
</dbReference>
<comment type="similarity">
    <text evidence="1 5">Belongs to the metallophosphoesterase superfamily. Purple acid phosphatase family.</text>
</comment>
<keyword evidence="3 5" id="KW-0378">Hydrolase</keyword>
<keyword evidence="2 5" id="KW-0732">Signal</keyword>
<dbReference type="PANTHER" id="PTHR22953:SF155">
    <property type="entry name" value="PURPLE ACID PHOSPHATASE 18"/>
    <property type="match status" value="1"/>
</dbReference>
<organism evidence="9">
    <name type="scientific">Wollemia nobilis</name>
    <dbReference type="NCBI Taxonomy" id="56998"/>
    <lineage>
        <taxon>Eukaryota</taxon>
        <taxon>Viridiplantae</taxon>
        <taxon>Streptophyta</taxon>
        <taxon>Embryophyta</taxon>
        <taxon>Tracheophyta</taxon>
        <taxon>Spermatophyta</taxon>
        <taxon>Pinopsida</taxon>
        <taxon>Pinidae</taxon>
        <taxon>Conifers II</taxon>
        <taxon>Araucariales</taxon>
        <taxon>Araucariaceae</taxon>
        <taxon>Wollemia</taxon>
    </lineage>
</organism>
<dbReference type="Pfam" id="PF14008">
    <property type="entry name" value="Metallophos_C"/>
    <property type="match status" value="1"/>
</dbReference>
<dbReference type="InterPro" id="IPR041792">
    <property type="entry name" value="MPP_PAP"/>
</dbReference>
<evidence type="ECO:0000259" key="6">
    <source>
        <dbReference type="Pfam" id="PF00149"/>
    </source>
</evidence>
<keyword evidence="4" id="KW-0325">Glycoprotein</keyword>
<dbReference type="InterPro" id="IPR015914">
    <property type="entry name" value="PAPs_N"/>
</dbReference>
<dbReference type="Pfam" id="PF00149">
    <property type="entry name" value="Metallophos"/>
    <property type="match status" value="1"/>
</dbReference>
<feature type="domain" description="Purple acid phosphatase C-terminal" evidence="7">
    <location>
        <begin position="359"/>
        <end position="418"/>
    </location>
</feature>
<evidence type="ECO:0000313" key="9">
    <source>
        <dbReference type="EMBL" id="JAG85310.1"/>
    </source>
</evidence>
<protein>
    <recommendedName>
        <fullName evidence="5">Purple acid phosphatase</fullName>
        <ecNumber evidence="5">3.1.3.2</ecNumber>
    </recommendedName>
</protein>
<dbReference type="AlphaFoldDB" id="A0A0C9QL22"/>
<dbReference type="CDD" id="cd00839">
    <property type="entry name" value="MPP_PAPs"/>
    <property type="match status" value="1"/>
</dbReference>
<sequence>MNLTVTKGDRRPPTMARLELLTLMIILLVVAPAKAYTRPPPRSTLSVPWQGKDASHPQQVHTSLAGVNHMRIVWITDDTNVQSIVEYGITAGVYNYTSLSKGDSTSYSYMLYNSGKIHHVVIGPLEANRTYFYRCGGYGPEYNFKTPPAQFPITFTVVGDLGQTGWTSSTLEHIQQCNHDVHILPGDLSYADYWQPLWDSFGRLVEPLASTRPWMVTQGNHEMERIPLFMPPFRAYNARWPMPYEESASSSNLYYSFEVAGVHIVMLGSYTDYYEDSEQYQWLQADLSRVDRMRTPWLIVVFHAPWYNSNLAHQGEGDDMMESMEPLLYDAKVDIVLAGHVHAYERSTRVYMRNADPCGPIHITVGDGGNHEGLASRYIEPQPQWSVFREASFGHGELRIANDTHAHWTWHRNDNDESVRSDEVWIESLSKSGVCTEDIIHRRRKSLIES</sequence>
<evidence type="ECO:0000256" key="2">
    <source>
        <dbReference type="ARBA" id="ARBA00022729"/>
    </source>
</evidence>
<proteinExistence type="inferred from homology"/>
<feature type="chain" id="PRO_5005111886" description="Purple acid phosphatase" evidence="5">
    <location>
        <begin position="36"/>
        <end position="450"/>
    </location>
</feature>
<dbReference type="SUPFAM" id="SSF56300">
    <property type="entry name" value="Metallo-dependent phosphatases"/>
    <property type="match status" value="1"/>
</dbReference>